<dbReference type="Proteomes" id="UP001430172">
    <property type="component" value="Unassembled WGS sequence"/>
</dbReference>
<dbReference type="InterPro" id="IPR008335">
    <property type="entry name" value="Mopterin_OxRdtase_euk"/>
</dbReference>
<sequence length="365" mass="38103">MRGERTTAHVGVWLGVAFAVAFATGLYSHAAQLATPPLALPAAPSRLYQVTQGLHVAAGTAAVPLLLVKLWSVFPRLFVRPPGRPRALAVHLLERGSVALLVGSAVFQLVTGLANSAQWYPWSFGFVGAHYALAWVAAGSVVLHVAVKLPVVRRALGEPVERTAAGTGPSRRTLLGATWLSAAIAVVATSAAEVPGLRRVALLAVRSGEGPQGVPVNRSAVGAAVAGLLDDPAWRLRVVGPGGAVELSIADLEAMPQHGADLPIACVEGWSASGRWGGVRVRDVAALVGGGPGDDVVVRSLQTRGAYRESRLPANFVQHPDSLLALRLAGEPLHPDHGRPCRLIAPGRPGVLQTKWVREVQVVTT</sequence>
<name>A0ABS2CQW1_9MICO</name>
<dbReference type="PRINTS" id="PR00407">
    <property type="entry name" value="EUMOPTERIN"/>
</dbReference>
<dbReference type="Pfam" id="PF00174">
    <property type="entry name" value="Oxidored_molyb"/>
    <property type="match status" value="1"/>
</dbReference>
<dbReference type="CDD" id="cd00321">
    <property type="entry name" value="SO_family_Moco"/>
    <property type="match status" value="1"/>
</dbReference>
<feature type="transmembrane region" description="Helical" evidence="1">
    <location>
        <begin position="98"/>
        <end position="120"/>
    </location>
</feature>
<protein>
    <submittedName>
        <fullName evidence="3">Molybdopterin-dependent oxidoreductase</fullName>
    </submittedName>
</protein>
<feature type="domain" description="Oxidoreductase molybdopterin-binding" evidence="2">
    <location>
        <begin position="230"/>
        <end position="364"/>
    </location>
</feature>
<dbReference type="PANTHER" id="PTHR43032:SF2">
    <property type="entry name" value="BLL0505 PROTEIN"/>
    <property type="match status" value="1"/>
</dbReference>
<accession>A0ABS2CQW1</accession>
<keyword evidence="4" id="KW-1185">Reference proteome</keyword>
<proteinExistence type="predicted"/>
<dbReference type="SUPFAM" id="SSF56524">
    <property type="entry name" value="Oxidoreductase molybdopterin-binding domain"/>
    <property type="match status" value="1"/>
</dbReference>
<dbReference type="EMBL" id="JAFDVD010000023">
    <property type="protein sequence ID" value="MBM6402272.1"/>
    <property type="molecule type" value="Genomic_DNA"/>
</dbReference>
<dbReference type="InterPro" id="IPR016174">
    <property type="entry name" value="Di-haem_cyt_TM"/>
</dbReference>
<evidence type="ECO:0000259" key="2">
    <source>
        <dbReference type="Pfam" id="PF00174"/>
    </source>
</evidence>
<evidence type="ECO:0000256" key="1">
    <source>
        <dbReference type="SAM" id="Phobius"/>
    </source>
</evidence>
<gene>
    <name evidence="3" type="ORF">JQN70_17890</name>
</gene>
<feature type="transmembrane region" description="Helical" evidence="1">
    <location>
        <begin position="132"/>
        <end position="152"/>
    </location>
</feature>
<feature type="transmembrane region" description="Helical" evidence="1">
    <location>
        <begin position="54"/>
        <end position="78"/>
    </location>
</feature>
<keyword evidence="1" id="KW-0812">Transmembrane</keyword>
<evidence type="ECO:0000313" key="3">
    <source>
        <dbReference type="EMBL" id="MBM6402272.1"/>
    </source>
</evidence>
<dbReference type="PANTHER" id="PTHR43032">
    <property type="entry name" value="PROTEIN-METHIONINE-SULFOXIDE REDUCTASE"/>
    <property type="match status" value="1"/>
</dbReference>
<dbReference type="InterPro" id="IPR036374">
    <property type="entry name" value="OxRdtase_Mopterin-bd_sf"/>
</dbReference>
<organism evidence="3 4">
    <name type="scientific">Phycicoccus sonneratiae</name>
    <dbReference type="NCBI Taxonomy" id="2807628"/>
    <lineage>
        <taxon>Bacteria</taxon>
        <taxon>Bacillati</taxon>
        <taxon>Actinomycetota</taxon>
        <taxon>Actinomycetes</taxon>
        <taxon>Micrococcales</taxon>
        <taxon>Intrasporangiaceae</taxon>
        <taxon>Phycicoccus</taxon>
    </lineage>
</organism>
<evidence type="ECO:0000313" key="4">
    <source>
        <dbReference type="Proteomes" id="UP001430172"/>
    </source>
</evidence>
<comment type="caution">
    <text evidence="3">The sequence shown here is derived from an EMBL/GenBank/DDBJ whole genome shotgun (WGS) entry which is preliminary data.</text>
</comment>
<dbReference type="SUPFAM" id="SSF81342">
    <property type="entry name" value="Transmembrane di-heme cytochromes"/>
    <property type="match status" value="1"/>
</dbReference>
<reference evidence="3" key="1">
    <citation type="submission" date="2021-02" db="EMBL/GenBank/DDBJ databases">
        <title>Phycicoccus sp. MQZ13P-5T, whole genome shotgun sequence.</title>
        <authorList>
            <person name="Tuo L."/>
        </authorList>
    </citation>
    <scope>NUCLEOTIDE SEQUENCE</scope>
    <source>
        <strain evidence="3">MQZ13P-5</strain>
    </source>
</reference>
<keyword evidence="1" id="KW-0472">Membrane</keyword>
<dbReference type="Gene3D" id="3.90.420.10">
    <property type="entry name" value="Oxidoreductase, molybdopterin-binding domain"/>
    <property type="match status" value="1"/>
</dbReference>
<feature type="transmembrane region" description="Helical" evidence="1">
    <location>
        <begin position="12"/>
        <end position="34"/>
    </location>
</feature>
<keyword evidence="1" id="KW-1133">Transmembrane helix</keyword>
<dbReference type="InterPro" id="IPR000572">
    <property type="entry name" value="OxRdtase_Mopterin-bd_dom"/>
</dbReference>